<keyword evidence="2" id="KW-1185">Reference proteome</keyword>
<dbReference type="EMBL" id="JBANAX010000349">
    <property type="protein sequence ID" value="KAL1213210.1"/>
    <property type="molecule type" value="Genomic_DNA"/>
</dbReference>
<protein>
    <submittedName>
        <fullName evidence="1">Uncharacterized protein</fullName>
    </submittedName>
</protein>
<comment type="caution">
    <text evidence="1">The sequence shown here is derived from an EMBL/GenBank/DDBJ whole genome shotgun (WGS) entry which is preliminary data.</text>
</comment>
<evidence type="ECO:0000313" key="1">
    <source>
        <dbReference type="EMBL" id="KAL1213210.1"/>
    </source>
</evidence>
<accession>A0ABD1BFB1</accession>
<sequence length="94" mass="11115">MSPFEAAYGFTPLTPLDLLPLPPGDQIDQDGITKAIFVKRLHERVRENIEKKTEEYTRKANRSRHPMILQPGEWVWVHLRTERYPRQHRGKLDP</sequence>
<proteinExistence type="predicted"/>
<organism evidence="1 2">
    <name type="scientific">Cardamine amara subsp. amara</name>
    <dbReference type="NCBI Taxonomy" id="228776"/>
    <lineage>
        <taxon>Eukaryota</taxon>
        <taxon>Viridiplantae</taxon>
        <taxon>Streptophyta</taxon>
        <taxon>Embryophyta</taxon>
        <taxon>Tracheophyta</taxon>
        <taxon>Spermatophyta</taxon>
        <taxon>Magnoliopsida</taxon>
        <taxon>eudicotyledons</taxon>
        <taxon>Gunneridae</taxon>
        <taxon>Pentapetalae</taxon>
        <taxon>rosids</taxon>
        <taxon>malvids</taxon>
        <taxon>Brassicales</taxon>
        <taxon>Brassicaceae</taxon>
        <taxon>Cardamineae</taxon>
        <taxon>Cardamine</taxon>
    </lineage>
</organism>
<dbReference type="PANTHER" id="PTHR35046:SF9">
    <property type="entry name" value="RNA-DIRECTED DNA POLYMERASE"/>
    <property type="match status" value="1"/>
</dbReference>
<evidence type="ECO:0000313" key="2">
    <source>
        <dbReference type="Proteomes" id="UP001558713"/>
    </source>
</evidence>
<dbReference type="PANTHER" id="PTHR35046">
    <property type="entry name" value="ZINC KNUCKLE (CCHC-TYPE) FAMILY PROTEIN"/>
    <property type="match status" value="1"/>
</dbReference>
<dbReference type="AlphaFoldDB" id="A0ABD1BFB1"/>
<reference evidence="1 2" key="1">
    <citation type="submission" date="2024-04" db="EMBL/GenBank/DDBJ databases">
        <title>Genome assembly C_amara_ONT_v2.</title>
        <authorList>
            <person name="Yant L."/>
            <person name="Moore C."/>
            <person name="Slenker M."/>
        </authorList>
    </citation>
    <scope>NUCLEOTIDE SEQUENCE [LARGE SCALE GENOMIC DNA]</scope>
    <source>
        <tissue evidence="1">Leaf</tissue>
    </source>
</reference>
<name>A0ABD1BFB1_CARAN</name>
<dbReference type="Proteomes" id="UP001558713">
    <property type="component" value="Unassembled WGS sequence"/>
</dbReference>
<gene>
    <name evidence="1" type="ORF">V5N11_026470</name>
</gene>